<dbReference type="STRING" id="880071.Fleli_0848"/>
<evidence type="ECO:0000256" key="5">
    <source>
        <dbReference type="ARBA" id="ARBA00022741"/>
    </source>
</evidence>
<dbReference type="NCBIfam" id="TIGR00147">
    <property type="entry name" value="YegS/Rv2252/BmrU family lipid kinase"/>
    <property type="match status" value="1"/>
</dbReference>
<evidence type="ECO:0000256" key="9">
    <source>
        <dbReference type="ARBA" id="ARBA00023098"/>
    </source>
</evidence>
<dbReference type="HOGENOM" id="CLU_045532_1_2_10"/>
<keyword evidence="3" id="KW-0808">Transferase</keyword>
<keyword evidence="11" id="KW-1208">Phospholipid metabolism</keyword>
<dbReference type="Pfam" id="PF00781">
    <property type="entry name" value="DAGK_cat"/>
    <property type="match status" value="1"/>
</dbReference>
<dbReference type="GO" id="GO:0005886">
    <property type="term" value="C:plasma membrane"/>
    <property type="evidence" value="ECO:0007669"/>
    <property type="project" value="TreeGrafter"/>
</dbReference>
<dbReference type="Gene3D" id="3.40.50.10330">
    <property type="entry name" value="Probable inorganic polyphosphate/atp-NAD kinase, domain 1"/>
    <property type="match status" value="1"/>
</dbReference>
<dbReference type="InterPro" id="IPR016064">
    <property type="entry name" value="NAD/diacylglycerol_kinase_sf"/>
</dbReference>
<feature type="domain" description="DAGKc" evidence="12">
    <location>
        <begin position="18"/>
        <end position="148"/>
    </location>
</feature>
<evidence type="ECO:0000313" key="14">
    <source>
        <dbReference type="Proteomes" id="UP000006054"/>
    </source>
</evidence>
<evidence type="ECO:0000313" key="13">
    <source>
        <dbReference type="EMBL" id="AFM03306.1"/>
    </source>
</evidence>
<dbReference type="eggNOG" id="COG1597">
    <property type="taxonomic scope" value="Bacteria"/>
</dbReference>
<keyword evidence="2" id="KW-0444">Lipid biosynthesis</keyword>
<accession>I4AH71</accession>
<gene>
    <name evidence="13" type="ordered locus">Fleli_0848</name>
</gene>
<dbReference type="SUPFAM" id="SSF111331">
    <property type="entry name" value="NAD kinase/diacylglycerol kinase-like"/>
    <property type="match status" value="1"/>
</dbReference>
<evidence type="ECO:0000256" key="3">
    <source>
        <dbReference type="ARBA" id="ARBA00022679"/>
    </source>
</evidence>
<dbReference type="OrthoDB" id="9786026at2"/>
<comment type="cofactor">
    <cofactor evidence="1">
        <name>Mg(2+)</name>
        <dbReference type="ChEBI" id="CHEBI:18420"/>
    </cofactor>
</comment>
<name>I4AH71_BERLS</name>
<proteinExistence type="predicted"/>
<protein>
    <recommendedName>
        <fullName evidence="12">DAGKc domain-containing protein</fullName>
    </recommendedName>
</protein>
<evidence type="ECO:0000259" key="12">
    <source>
        <dbReference type="PROSITE" id="PS50146"/>
    </source>
</evidence>
<dbReference type="Proteomes" id="UP000006054">
    <property type="component" value="Chromosome"/>
</dbReference>
<keyword evidence="9" id="KW-0443">Lipid metabolism</keyword>
<dbReference type="InterPro" id="IPR045540">
    <property type="entry name" value="YegS/DAGK_C"/>
</dbReference>
<dbReference type="Pfam" id="PF19279">
    <property type="entry name" value="YegS_C"/>
    <property type="match status" value="1"/>
</dbReference>
<keyword evidence="7" id="KW-0067">ATP-binding</keyword>
<keyword evidence="10" id="KW-0594">Phospholipid biosynthesis</keyword>
<evidence type="ECO:0000256" key="6">
    <source>
        <dbReference type="ARBA" id="ARBA00022777"/>
    </source>
</evidence>
<evidence type="ECO:0000256" key="10">
    <source>
        <dbReference type="ARBA" id="ARBA00023209"/>
    </source>
</evidence>
<dbReference type="EMBL" id="CP003345">
    <property type="protein sequence ID" value="AFM03306.1"/>
    <property type="molecule type" value="Genomic_DNA"/>
</dbReference>
<keyword evidence="4" id="KW-0479">Metal-binding</keyword>
<dbReference type="InterPro" id="IPR050187">
    <property type="entry name" value="Lipid_Phosphate_FormReg"/>
</dbReference>
<dbReference type="SMART" id="SM00046">
    <property type="entry name" value="DAGKc"/>
    <property type="match status" value="1"/>
</dbReference>
<dbReference type="GO" id="GO:0008654">
    <property type="term" value="P:phospholipid biosynthetic process"/>
    <property type="evidence" value="ECO:0007669"/>
    <property type="project" value="UniProtKB-KW"/>
</dbReference>
<dbReference type="PATRIC" id="fig|880071.3.peg.824"/>
<sequence length="308" mass="34092">MQAEQTPIIENTFKTEKEKATKIVFIINPVSGTQKKENIVTLIHENLKLSGIHYDITYTNFAGHATELAQQAIEQKYDAVVAVGGDGTINEIAQALIKSRTALAIIPQGSGNGLARHLGISMNTKEAIKRLLEPKTMLIDAATANGNYFFCTSGIGFDAHISASFATRILRGLGGYVYFTIKELFSYKPLTYTLEFDGQKIEREAFLIAFANSTQYGNNAYIAPQADIQDGKLDICILKTFPKTQIPKLAWQLFKRKLPQNQYIETYQTDKVKISFGKSIPAHIDGESKGLGTSIEYKSIPKALSVWV</sequence>
<dbReference type="PANTHER" id="PTHR12358">
    <property type="entry name" value="SPHINGOSINE KINASE"/>
    <property type="match status" value="1"/>
</dbReference>
<dbReference type="GO" id="GO:0016301">
    <property type="term" value="F:kinase activity"/>
    <property type="evidence" value="ECO:0007669"/>
    <property type="project" value="UniProtKB-KW"/>
</dbReference>
<organism evidence="13 14">
    <name type="scientific">Bernardetia litoralis (strain ATCC 23117 / DSM 6794 / NBRC 15988 / NCIMB 1366 / Fx l1 / Sio-4)</name>
    <name type="common">Flexibacter litoralis</name>
    <dbReference type="NCBI Taxonomy" id="880071"/>
    <lineage>
        <taxon>Bacteria</taxon>
        <taxon>Pseudomonadati</taxon>
        <taxon>Bacteroidota</taxon>
        <taxon>Cytophagia</taxon>
        <taxon>Cytophagales</taxon>
        <taxon>Bernardetiaceae</taxon>
        <taxon>Bernardetia</taxon>
    </lineage>
</organism>
<dbReference type="KEGG" id="fli:Fleli_0848"/>
<dbReference type="Gene3D" id="2.60.200.40">
    <property type="match status" value="1"/>
</dbReference>
<dbReference type="PANTHER" id="PTHR12358:SF106">
    <property type="entry name" value="LIPID KINASE YEGS"/>
    <property type="match status" value="1"/>
</dbReference>
<dbReference type="InterPro" id="IPR017438">
    <property type="entry name" value="ATP-NAD_kinase_N"/>
</dbReference>
<dbReference type="AlphaFoldDB" id="I4AH71"/>
<evidence type="ECO:0000256" key="11">
    <source>
        <dbReference type="ARBA" id="ARBA00023264"/>
    </source>
</evidence>
<reference evidence="14" key="1">
    <citation type="submission" date="2012-06" db="EMBL/GenBank/DDBJ databases">
        <title>The complete genome of Flexibacter litoralis DSM 6794.</title>
        <authorList>
            <person name="Lucas S."/>
            <person name="Copeland A."/>
            <person name="Lapidus A."/>
            <person name="Glavina del Rio T."/>
            <person name="Dalin E."/>
            <person name="Tice H."/>
            <person name="Bruce D."/>
            <person name="Goodwin L."/>
            <person name="Pitluck S."/>
            <person name="Peters L."/>
            <person name="Ovchinnikova G."/>
            <person name="Lu M."/>
            <person name="Kyrpides N."/>
            <person name="Mavromatis K."/>
            <person name="Ivanova N."/>
            <person name="Brettin T."/>
            <person name="Detter J.C."/>
            <person name="Han C."/>
            <person name="Larimer F."/>
            <person name="Land M."/>
            <person name="Hauser L."/>
            <person name="Markowitz V."/>
            <person name="Cheng J.-F."/>
            <person name="Hugenholtz P."/>
            <person name="Woyke T."/>
            <person name="Wu D."/>
            <person name="Spring S."/>
            <person name="Lang E."/>
            <person name="Kopitz M."/>
            <person name="Brambilla E."/>
            <person name="Klenk H.-P."/>
            <person name="Eisen J.A."/>
        </authorList>
    </citation>
    <scope>NUCLEOTIDE SEQUENCE [LARGE SCALE GENOMIC DNA]</scope>
    <source>
        <strain evidence="14">ATCC 23117 / DSM 6794 / NBRC 15988 / NCIMB 1366 / Sio-4</strain>
    </source>
</reference>
<keyword evidence="8" id="KW-0460">Magnesium</keyword>
<dbReference type="InterPro" id="IPR001206">
    <property type="entry name" value="Diacylglycerol_kinase_cat_dom"/>
</dbReference>
<evidence type="ECO:0000256" key="1">
    <source>
        <dbReference type="ARBA" id="ARBA00001946"/>
    </source>
</evidence>
<keyword evidence="6" id="KW-0418">Kinase</keyword>
<evidence type="ECO:0000256" key="2">
    <source>
        <dbReference type="ARBA" id="ARBA00022516"/>
    </source>
</evidence>
<dbReference type="PROSITE" id="PS50146">
    <property type="entry name" value="DAGK"/>
    <property type="match status" value="1"/>
</dbReference>
<dbReference type="InterPro" id="IPR005218">
    <property type="entry name" value="Diacylglycerol/lipid_kinase"/>
</dbReference>
<dbReference type="GO" id="GO:0005524">
    <property type="term" value="F:ATP binding"/>
    <property type="evidence" value="ECO:0007669"/>
    <property type="project" value="UniProtKB-KW"/>
</dbReference>
<evidence type="ECO:0000256" key="8">
    <source>
        <dbReference type="ARBA" id="ARBA00022842"/>
    </source>
</evidence>
<keyword evidence="14" id="KW-1185">Reference proteome</keyword>
<keyword evidence="5" id="KW-0547">Nucleotide-binding</keyword>
<dbReference type="RefSeq" id="WP_014796764.1">
    <property type="nucleotide sequence ID" value="NC_018018.1"/>
</dbReference>
<evidence type="ECO:0000256" key="4">
    <source>
        <dbReference type="ARBA" id="ARBA00022723"/>
    </source>
</evidence>
<dbReference type="GO" id="GO:0046872">
    <property type="term" value="F:metal ion binding"/>
    <property type="evidence" value="ECO:0007669"/>
    <property type="project" value="UniProtKB-KW"/>
</dbReference>
<evidence type="ECO:0000256" key="7">
    <source>
        <dbReference type="ARBA" id="ARBA00022840"/>
    </source>
</evidence>